<dbReference type="SMART" id="SM00856">
    <property type="entry name" value="PMEI"/>
    <property type="match status" value="2"/>
</dbReference>
<sequence>MCVPIYTTKVSKERQMVEKIYTTMHLQISLSMLLLSIFLTSPTLFTTAAQSKPQDLLRSSCVHARYPRLCLRTLSHYPGPANTPLDMARAALRVSLAHTRRTSKFLHTLSKGGAAAMSKRQRSALRDCTEQISDSVDQLRRSLDELQHLRAETFRWQMSNAQTWVSAALTDGDTCLDGFAGNTRPDVKRRVNDVARVTSNALYMINRLGQTQSKPQDLLRSSCVHARYPRLCLRTLSHYPGPANTPLDMARAALRVSLAHTRRTSKFLHTLSKGGAAAMSKRQRSALRDCTEQISDSVDQLRRSLDELQHLRAETFRWQMSNAQTWVSAALTDGDTCLDGFAGNTRPDVKRRVNDVARVTSNALYMINRLGQSRTGKPRPKPRPRPSPGLIVSKN</sequence>
<protein>
    <submittedName>
        <fullName evidence="9">Pectinesterase</fullName>
    </submittedName>
</protein>
<dbReference type="AlphaFoldDB" id="A0A4D6NKM7"/>
<feature type="domain" description="Pectinesterase inhibitor" evidence="8">
    <location>
        <begin position="52"/>
        <end position="204"/>
    </location>
</feature>
<reference evidence="9 10" key="1">
    <citation type="submission" date="2019-04" db="EMBL/GenBank/DDBJ databases">
        <title>An improved genome assembly and genetic linkage map for asparagus bean, Vigna unguiculata ssp. sesquipedialis.</title>
        <authorList>
            <person name="Xia Q."/>
            <person name="Zhang R."/>
            <person name="Dong Y."/>
        </authorList>
    </citation>
    <scope>NUCLEOTIDE SEQUENCE [LARGE SCALE GENOMIC DNA]</scope>
    <source>
        <tissue evidence="9">Leaf</tissue>
    </source>
</reference>
<gene>
    <name evidence="9" type="ORF">DEO72_LG11g597</name>
</gene>
<comment type="similarity">
    <text evidence="6">Belongs to the PMEI family.</text>
</comment>
<keyword evidence="5" id="KW-1015">Disulfide bond</keyword>
<evidence type="ECO:0000256" key="5">
    <source>
        <dbReference type="ARBA" id="ARBA00023157"/>
    </source>
</evidence>
<evidence type="ECO:0000313" key="9">
    <source>
        <dbReference type="EMBL" id="QCE13602.1"/>
    </source>
</evidence>
<keyword evidence="10" id="KW-1185">Reference proteome</keyword>
<dbReference type="GO" id="GO:0004857">
    <property type="term" value="F:enzyme inhibitor activity"/>
    <property type="evidence" value="ECO:0007669"/>
    <property type="project" value="InterPro"/>
</dbReference>
<dbReference type="Proteomes" id="UP000501690">
    <property type="component" value="Linkage Group LG11"/>
</dbReference>
<evidence type="ECO:0000256" key="4">
    <source>
        <dbReference type="ARBA" id="ARBA00022729"/>
    </source>
</evidence>
<evidence type="ECO:0000256" key="6">
    <source>
        <dbReference type="ARBA" id="ARBA00038471"/>
    </source>
</evidence>
<dbReference type="PANTHER" id="PTHR31080:SF110">
    <property type="entry name" value="PECTINESTERASE INHIBITOR 3"/>
    <property type="match status" value="1"/>
</dbReference>
<accession>A0A4D6NKM7</accession>
<evidence type="ECO:0000256" key="1">
    <source>
        <dbReference type="ARBA" id="ARBA00004271"/>
    </source>
</evidence>
<dbReference type="InterPro" id="IPR035513">
    <property type="entry name" value="Invertase/methylesterase_inhib"/>
</dbReference>
<dbReference type="Pfam" id="PF04043">
    <property type="entry name" value="PMEI"/>
    <property type="match status" value="2"/>
</dbReference>
<proteinExistence type="inferred from homology"/>
<dbReference type="Gene3D" id="1.20.140.40">
    <property type="entry name" value="Invertase/pectin methylesterase inhibitor family protein"/>
    <property type="match status" value="2"/>
</dbReference>
<evidence type="ECO:0000256" key="7">
    <source>
        <dbReference type="SAM" id="MobiDB-lite"/>
    </source>
</evidence>
<name>A0A4D6NKM7_VIGUN</name>
<keyword evidence="3" id="KW-0964">Secreted</keyword>
<evidence type="ECO:0000256" key="2">
    <source>
        <dbReference type="ARBA" id="ARBA00022523"/>
    </source>
</evidence>
<comment type="subcellular location">
    <subcellularLocation>
        <location evidence="1">Secreted</location>
        <location evidence="1">Extracellular space</location>
        <location evidence="1">Apoplast</location>
    </subcellularLocation>
</comment>
<dbReference type="FunFam" id="1.20.140.40:FF:000006">
    <property type="entry name" value="Pectinesterase inhibitor 3"/>
    <property type="match status" value="2"/>
</dbReference>
<dbReference type="CDD" id="cd15798">
    <property type="entry name" value="PMEI-like_3"/>
    <property type="match status" value="2"/>
</dbReference>
<dbReference type="SUPFAM" id="SSF101148">
    <property type="entry name" value="Plant invertase/pectin methylesterase inhibitor"/>
    <property type="match status" value="2"/>
</dbReference>
<organism evidence="9 10">
    <name type="scientific">Vigna unguiculata</name>
    <name type="common">Cowpea</name>
    <dbReference type="NCBI Taxonomy" id="3917"/>
    <lineage>
        <taxon>Eukaryota</taxon>
        <taxon>Viridiplantae</taxon>
        <taxon>Streptophyta</taxon>
        <taxon>Embryophyta</taxon>
        <taxon>Tracheophyta</taxon>
        <taxon>Spermatophyta</taxon>
        <taxon>Magnoliopsida</taxon>
        <taxon>eudicotyledons</taxon>
        <taxon>Gunneridae</taxon>
        <taxon>Pentapetalae</taxon>
        <taxon>rosids</taxon>
        <taxon>fabids</taxon>
        <taxon>Fabales</taxon>
        <taxon>Fabaceae</taxon>
        <taxon>Papilionoideae</taxon>
        <taxon>50 kb inversion clade</taxon>
        <taxon>NPAAA clade</taxon>
        <taxon>indigoferoid/millettioid clade</taxon>
        <taxon>Phaseoleae</taxon>
        <taxon>Vigna</taxon>
    </lineage>
</organism>
<keyword evidence="2" id="KW-0052">Apoplast</keyword>
<dbReference type="GO" id="GO:0048046">
    <property type="term" value="C:apoplast"/>
    <property type="evidence" value="ECO:0007669"/>
    <property type="project" value="UniProtKB-SubCell"/>
</dbReference>
<dbReference type="NCBIfam" id="TIGR01614">
    <property type="entry name" value="PME_inhib"/>
    <property type="match status" value="2"/>
</dbReference>
<dbReference type="PANTHER" id="PTHR31080">
    <property type="entry name" value="PECTINESTERASE INHIBITOR-LIKE"/>
    <property type="match status" value="1"/>
</dbReference>
<dbReference type="EMBL" id="CP039355">
    <property type="protein sequence ID" value="QCE13602.1"/>
    <property type="molecule type" value="Genomic_DNA"/>
</dbReference>
<evidence type="ECO:0000259" key="8">
    <source>
        <dbReference type="SMART" id="SM00856"/>
    </source>
</evidence>
<dbReference type="InterPro" id="IPR006501">
    <property type="entry name" value="Pectinesterase_inhib_dom"/>
</dbReference>
<evidence type="ECO:0000313" key="10">
    <source>
        <dbReference type="Proteomes" id="UP000501690"/>
    </source>
</evidence>
<feature type="region of interest" description="Disordered" evidence="7">
    <location>
        <begin position="370"/>
        <end position="395"/>
    </location>
</feature>
<dbReference type="InterPro" id="IPR051955">
    <property type="entry name" value="PME_Inhibitor"/>
</dbReference>
<keyword evidence="4" id="KW-0732">Signal</keyword>
<evidence type="ECO:0000256" key="3">
    <source>
        <dbReference type="ARBA" id="ARBA00022525"/>
    </source>
</evidence>
<feature type="domain" description="Pectinesterase inhibitor" evidence="8">
    <location>
        <begin position="214"/>
        <end position="366"/>
    </location>
</feature>